<evidence type="ECO:0000313" key="2">
    <source>
        <dbReference type="EMBL" id="KAJ7350054.1"/>
    </source>
</evidence>
<evidence type="ECO:0000313" key="3">
    <source>
        <dbReference type="Proteomes" id="UP001218218"/>
    </source>
</evidence>
<evidence type="ECO:0008006" key="4">
    <source>
        <dbReference type="Google" id="ProtNLM"/>
    </source>
</evidence>
<dbReference type="EMBL" id="JARIHO010000015">
    <property type="protein sequence ID" value="KAJ7350054.1"/>
    <property type="molecule type" value="Genomic_DNA"/>
</dbReference>
<keyword evidence="3" id="KW-1185">Reference proteome</keyword>
<gene>
    <name evidence="2" type="ORF">DFH08DRAFT_863495</name>
</gene>
<name>A0AAD7EUI0_9AGAR</name>
<evidence type="ECO:0000256" key="1">
    <source>
        <dbReference type="SAM" id="SignalP"/>
    </source>
</evidence>
<accession>A0AAD7EUI0</accession>
<dbReference type="AlphaFoldDB" id="A0AAD7EUI0"/>
<feature type="signal peptide" evidence="1">
    <location>
        <begin position="1"/>
        <end position="21"/>
    </location>
</feature>
<dbReference type="Proteomes" id="UP001218218">
    <property type="component" value="Unassembled WGS sequence"/>
</dbReference>
<feature type="chain" id="PRO_5042087991" description="Secreted protein" evidence="1">
    <location>
        <begin position="22"/>
        <end position="73"/>
    </location>
</feature>
<protein>
    <recommendedName>
        <fullName evidence="4">Secreted protein</fullName>
    </recommendedName>
</protein>
<comment type="caution">
    <text evidence="2">The sequence shown here is derived from an EMBL/GenBank/DDBJ whole genome shotgun (WGS) entry which is preliminary data.</text>
</comment>
<reference evidence="2" key="1">
    <citation type="submission" date="2023-03" db="EMBL/GenBank/DDBJ databases">
        <title>Massive genome expansion in bonnet fungi (Mycena s.s.) driven by repeated elements and novel gene families across ecological guilds.</title>
        <authorList>
            <consortium name="Lawrence Berkeley National Laboratory"/>
            <person name="Harder C.B."/>
            <person name="Miyauchi S."/>
            <person name="Viragh M."/>
            <person name="Kuo A."/>
            <person name="Thoen E."/>
            <person name="Andreopoulos B."/>
            <person name="Lu D."/>
            <person name="Skrede I."/>
            <person name="Drula E."/>
            <person name="Henrissat B."/>
            <person name="Morin E."/>
            <person name="Kohler A."/>
            <person name="Barry K."/>
            <person name="LaButti K."/>
            <person name="Morin E."/>
            <person name="Salamov A."/>
            <person name="Lipzen A."/>
            <person name="Mereny Z."/>
            <person name="Hegedus B."/>
            <person name="Baldrian P."/>
            <person name="Stursova M."/>
            <person name="Weitz H."/>
            <person name="Taylor A."/>
            <person name="Grigoriev I.V."/>
            <person name="Nagy L.G."/>
            <person name="Martin F."/>
            <person name="Kauserud H."/>
        </authorList>
    </citation>
    <scope>NUCLEOTIDE SEQUENCE</scope>
    <source>
        <strain evidence="2">CBHHK002</strain>
    </source>
</reference>
<proteinExistence type="predicted"/>
<organism evidence="2 3">
    <name type="scientific">Mycena albidolilacea</name>
    <dbReference type="NCBI Taxonomy" id="1033008"/>
    <lineage>
        <taxon>Eukaryota</taxon>
        <taxon>Fungi</taxon>
        <taxon>Dikarya</taxon>
        <taxon>Basidiomycota</taxon>
        <taxon>Agaricomycotina</taxon>
        <taxon>Agaricomycetes</taxon>
        <taxon>Agaricomycetidae</taxon>
        <taxon>Agaricales</taxon>
        <taxon>Marasmiineae</taxon>
        <taxon>Mycenaceae</taxon>
        <taxon>Mycena</taxon>
    </lineage>
</organism>
<keyword evidence="1" id="KW-0732">Signal</keyword>
<sequence length="73" mass="8299">MFCKVLSLSLVLFFPSPLTRQNPKVRGWFESCDEYAEVSYICTCKSRVSLVSYLLAIRKGSGCQTVIRPCWGE</sequence>